<sequence length="137" mass="14475">MAVFSKNPSRFNAQTTIISEGAYIQGELTLKSMLYVDGKVDGAIRSDNTVVIGKNGNIKGVIFAQKVVINGIFEGNIDAEFVDILNGSFVSGDILAANLSIESGAKFNGKSSTKNVVKSLENLEIIDAEASSASKDL</sequence>
<dbReference type="GeneID" id="61064576"/>
<dbReference type="Proteomes" id="UP000535509">
    <property type="component" value="Unassembled WGS sequence"/>
</dbReference>
<dbReference type="OMA" id="HGKVECV"/>
<evidence type="ECO:0000313" key="4">
    <source>
        <dbReference type="EMBL" id="EAK0452168.1"/>
    </source>
</evidence>
<dbReference type="PANTHER" id="PTHR35024">
    <property type="entry name" value="HYPOTHETICAL CYTOSOLIC PROTEIN"/>
    <property type="match status" value="1"/>
</dbReference>
<evidence type="ECO:0000313" key="7">
    <source>
        <dbReference type="Proteomes" id="UP000557842"/>
    </source>
</evidence>
<proteinExistence type="inferred from homology"/>
<organism evidence="4">
    <name type="scientific">Campylobacter fetus</name>
    <dbReference type="NCBI Taxonomy" id="196"/>
    <lineage>
        <taxon>Bacteria</taxon>
        <taxon>Pseudomonadati</taxon>
        <taxon>Campylobacterota</taxon>
        <taxon>Epsilonproteobacteria</taxon>
        <taxon>Campylobacterales</taxon>
        <taxon>Campylobacteraceae</taxon>
        <taxon>Campylobacter</taxon>
    </lineage>
</organism>
<comment type="caution">
    <text evidence="4">The sequence shown here is derived from an EMBL/GenBank/DDBJ whole genome shotgun (WGS) entry which is preliminary data.</text>
</comment>
<evidence type="ECO:0000256" key="1">
    <source>
        <dbReference type="ARBA" id="ARBA00044755"/>
    </source>
</evidence>
<evidence type="ECO:0000313" key="2">
    <source>
        <dbReference type="EMBL" id="EAI5408110.1"/>
    </source>
</evidence>
<dbReference type="EMBL" id="AABQDW010000008">
    <property type="protein sequence ID" value="EAI5408110.1"/>
    <property type="molecule type" value="Genomic_DNA"/>
</dbReference>
<keyword evidence="6" id="KW-1185">Reference proteome</keyword>
<dbReference type="Proteomes" id="UP000557842">
    <property type="component" value="Unassembled WGS sequence"/>
</dbReference>
<accession>A0A5L8QMW1</accession>
<protein>
    <submittedName>
        <fullName evidence="4">Polymer-forming cytoskeletal protein</fullName>
    </submittedName>
</protein>
<dbReference type="EMBL" id="AACCXK010000001">
    <property type="protein sequence ID" value="EAK0452168.1"/>
    <property type="molecule type" value="Genomic_DNA"/>
</dbReference>
<dbReference type="EMBL" id="AABTCC010000006">
    <property type="protein sequence ID" value="EAI8858826.1"/>
    <property type="molecule type" value="Genomic_DNA"/>
</dbReference>
<dbReference type="Pfam" id="PF04519">
    <property type="entry name" value="Bactofilin"/>
    <property type="match status" value="1"/>
</dbReference>
<gene>
    <name evidence="4" type="ORF">AAH17_00620</name>
    <name evidence="5" type="ORF">AAH24_02680</name>
    <name evidence="2" type="ORF">BVH53_05280</name>
    <name evidence="3" type="ORF">CX802_03055</name>
</gene>
<comment type="similarity">
    <text evidence="1">Belongs to the bactofilin family.</text>
</comment>
<name>A0A5L8QMW1_CAMFE</name>
<dbReference type="PANTHER" id="PTHR35024:SF4">
    <property type="entry name" value="POLYMER-FORMING CYTOSKELETAL PROTEIN"/>
    <property type="match status" value="1"/>
</dbReference>
<evidence type="ECO:0000313" key="6">
    <source>
        <dbReference type="Proteomes" id="UP000535509"/>
    </source>
</evidence>
<dbReference type="RefSeq" id="WP_002849161.1">
    <property type="nucleotide sequence ID" value="NZ_AABUZP020000005.1"/>
</dbReference>
<dbReference type="AlphaFoldDB" id="A0A5L8QMW1"/>
<evidence type="ECO:0000313" key="3">
    <source>
        <dbReference type="EMBL" id="EAI8858826.1"/>
    </source>
</evidence>
<dbReference type="EMBL" id="AACCXM010000001">
    <property type="protein sequence ID" value="EAK0468279.1"/>
    <property type="molecule type" value="Genomic_DNA"/>
</dbReference>
<evidence type="ECO:0000313" key="5">
    <source>
        <dbReference type="EMBL" id="EAK0468279.1"/>
    </source>
</evidence>
<reference evidence="4 7" key="1">
    <citation type="submission" date="2018-05" db="EMBL/GenBank/DDBJ databases">
        <authorList>
            <consortium name="PulseNet: The National Subtyping Network for Foodborne Disease Surveillance"/>
            <person name="Tarr C.L."/>
            <person name="Trees E."/>
            <person name="Katz L.S."/>
            <person name="Carleton-Romer H.A."/>
            <person name="Stroika S."/>
            <person name="Kucerova Z."/>
            <person name="Roache K.F."/>
            <person name="Sabol A.L."/>
            <person name="Besser J."/>
            <person name="Gerner-Smidt P."/>
        </authorList>
    </citation>
    <scope>NUCLEOTIDE SEQUENCE</scope>
    <source>
        <strain evidence="4">2014D-0197</strain>
        <strain evidence="2 7">2016D-0221</strain>
        <strain evidence="5">D4313</strain>
        <strain evidence="3 6">PNUSAC001503</strain>
    </source>
</reference>
<dbReference type="InterPro" id="IPR007607">
    <property type="entry name" value="BacA/B"/>
</dbReference>